<dbReference type="Gene3D" id="1.20.58.100">
    <property type="entry name" value="Fumarate reductase/succinate dehydrogenase flavoprotein-like, C-terminal domain"/>
    <property type="match status" value="1"/>
</dbReference>
<evidence type="ECO:0000313" key="15">
    <source>
        <dbReference type="EMBL" id="MFC5465347.1"/>
    </source>
</evidence>
<accession>A0ABW0LK53</accession>
<reference evidence="16" key="1">
    <citation type="journal article" date="2019" name="Int. J. Syst. Evol. Microbiol.">
        <title>The Global Catalogue of Microorganisms (GCM) 10K type strain sequencing project: providing services to taxonomists for standard genome sequencing and annotation.</title>
        <authorList>
            <consortium name="The Broad Institute Genomics Platform"/>
            <consortium name="The Broad Institute Genome Sequencing Center for Infectious Disease"/>
            <person name="Wu L."/>
            <person name="Ma J."/>
        </authorList>
    </citation>
    <scope>NUCLEOTIDE SEQUENCE [LARGE SCALE GENOMIC DNA]</scope>
    <source>
        <strain evidence="16">CGMCC 1.12237</strain>
    </source>
</reference>
<dbReference type="InterPro" id="IPR005288">
    <property type="entry name" value="NadB"/>
</dbReference>
<dbReference type="InterPro" id="IPR003953">
    <property type="entry name" value="FAD-dep_OxRdtase_2_FAD-bd"/>
</dbReference>
<dbReference type="InterPro" id="IPR036188">
    <property type="entry name" value="FAD/NAD-bd_sf"/>
</dbReference>
<dbReference type="Gene3D" id="3.50.50.60">
    <property type="entry name" value="FAD/NAD(P)-binding domain"/>
    <property type="match status" value="1"/>
</dbReference>
<sequence>MKQADVIIIGSGIAAMQLANELRHDLNVIILTKSKLENGNSYLAQGGIAAAISKNDSPHKHVIDTLEAGRFHNDLDAVQALTKAAPSLIYHLHQEGCKFDQNNDGELLLGMEGAHSEKRIVHGGGDATGKTVMDFLASQTKPNINIIENIFVFELLTSKGKCYGAKGKYANHKVETFYANHIVIATGGCGQLYRYTSNAETVTGDGIALAYRAGAEIADMEFIQFHPTLLYTNGKTRGLISEAVRGEGARLITKYGKFIMEGVHPLGDLAPRHIVSQTIYEYIRNGEEVFLDISDVENFSSRFPTITGLCKKHGVDIQEKLIPVAPGSHFLMGGIKTDLIGSSSLQGLYAIGEVACTGVHGANRLASNSLLEGLFVGKRLADWLNTNHVKENINLDFNFYKEAGEVALPKLHEIKDSMMDNVGIIRTKVGLLKQKQWLDNFHITELLDANLEDYTTDELTKIFMLITASLITESAIQRTESRGGHYRQDYPHENDASWLRKQIIHKRNIKGDQLEQIEIKAAT</sequence>
<evidence type="ECO:0000256" key="6">
    <source>
        <dbReference type="ARBA" id="ARBA00022630"/>
    </source>
</evidence>
<name>A0ABW0LK53_9BACI</name>
<evidence type="ECO:0000259" key="14">
    <source>
        <dbReference type="Pfam" id="PF02910"/>
    </source>
</evidence>
<evidence type="ECO:0000259" key="13">
    <source>
        <dbReference type="Pfam" id="PF00890"/>
    </source>
</evidence>
<evidence type="ECO:0000256" key="10">
    <source>
        <dbReference type="ARBA" id="ARBA00048305"/>
    </source>
</evidence>
<dbReference type="SUPFAM" id="SSF56425">
    <property type="entry name" value="Succinate dehydrogenase/fumarate reductase flavoprotein, catalytic domain"/>
    <property type="match status" value="1"/>
</dbReference>
<keyword evidence="16" id="KW-1185">Reference proteome</keyword>
<protein>
    <recommendedName>
        <fullName evidence="5 11">L-aspartate oxidase</fullName>
        <ecNumber evidence="4 11">1.4.3.16</ecNumber>
    </recommendedName>
</protein>
<dbReference type="Pfam" id="PF00890">
    <property type="entry name" value="FAD_binding_2"/>
    <property type="match status" value="1"/>
</dbReference>
<dbReference type="InterPro" id="IPR027477">
    <property type="entry name" value="Succ_DH/fumarate_Rdtase_cat_sf"/>
</dbReference>
<feature type="domain" description="FAD-dependent oxidoreductase 2 FAD-binding" evidence="13">
    <location>
        <begin position="5"/>
        <end position="370"/>
    </location>
</feature>
<evidence type="ECO:0000256" key="4">
    <source>
        <dbReference type="ARBA" id="ARBA00012173"/>
    </source>
</evidence>
<dbReference type="EC" id="1.4.3.16" evidence="4 11"/>
<keyword evidence="8 12" id="KW-0274">FAD</keyword>
<evidence type="ECO:0000256" key="2">
    <source>
        <dbReference type="ARBA" id="ARBA00004950"/>
    </source>
</evidence>
<comment type="catalytic activity">
    <reaction evidence="10">
        <text>L-aspartate + O2 = iminosuccinate + H2O2</text>
        <dbReference type="Rhea" id="RHEA:25876"/>
        <dbReference type="ChEBI" id="CHEBI:15379"/>
        <dbReference type="ChEBI" id="CHEBI:16240"/>
        <dbReference type="ChEBI" id="CHEBI:29991"/>
        <dbReference type="ChEBI" id="CHEBI:77875"/>
        <dbReference type="EC" id="1.4.3.16"/>
    </reaction>
    <physiologicalReaction direction="left-to-right" evidence="10">
        <dbReference type="Rhea" id="RHEA:25877"/>
    </physiologicalReaction>
</comment>
<comment type="similarity">
    <text evidence="3 12">Belongs to the FAD-dependent oxidoreductase 2 family. NadB subfamily.</text>
</comment>
<evidence type="ECO:0000256" key="3">
    <source>
        <dbReference type="ARBA" id="ARBA00008562"/>
    </source>
</evidence>
<evidence type="ECO:0000256" key="12">
    <source>
        <dbReference type="RuleBase" id="RU362049"/>
    </source>
</evidence>
<evidence type="ECO:0000313" key="16">
    <source>
        <dbReference type="Proteomes" id="UP001596147"/>
    </source>
</evidence>
<proteinExistence type="inferred from homology"/>
<keyword evidence="9 12" id="KW-0560">Oxidoreductase</keyword>
<evidence type="ECO:0000256" key="7">
    <source>
        <dbReference type="ARBA" id="ARBA00022642"/>
    </source>
</evidence>
<dbReference type="PANTHER" id="PTHR42716:SF2">
    <property type="entry name" value="L-ASPARTATE OXIDASE, CHLOROPLASTIC"/>
    <property type="match status" value="1"/>
</dbReference>
<comment type="cofactor">
    <cofactor evidence="1 12">
        <name>FAD</name>
        <dbReference type="ChEBI" id="CHEBI:57692"/>
    </cofactor>
</comment>
<comment type="subcellular location">
    <subcellularLocation>
        <location evidence="12">Cytoplasm</location>
    </subcellularLocation>
</comment>
<dbReference type="InterPro" id="IPR015939">
    <property type="entry name" value="Fum_Rdtase/Succ_DH_flav-like_C"/>
</dbReference>
<evidence type="ECO:0000256" key="11">
    <source>
        <dbReference type="NCBIfam" id="TIGR00551"/>
    </source>
</evidence>
<dbReference type="NCBIfam" id="NF005978">
    <property type="entry name" value="PRK08071.1"/>
    <property type="match status" value="1"/>
</dbReference>
<keyword evidence="7 12" id="KW-0662">Pyridine nucleotide biosynthesis</keyword>
<dbReference type="Gene3D" id="3.90.700.10">
    <property type="entry name" value="Succinate dehydrogenase/fumarate reductase flavoprotein, catalytic domain"/>
    <property type="match status" value="1"/>
</dbReference>
<dbReference type="InterPro" id="IPR037099">
    <property type="entry name" value="Fum_R/Succ_DH_flav-like_C_sf"/>
</dbReference>
<dbReference type="NCBIfam" id="TIGR00551">
    <property type="entry name" value="nadB"/>
    <property type="match status" value="1"/>
</dbReference>
<evidence type="ECO:0000256" key="8">
    <source>
        <dbReference type="ARBA" id="ARBA00022827"/>
    </source>
</evidence>
<comment type="caution">
    <text evidence="15">The sequence shown here is derived from an EMBL/GenBank/DDBJ whole genome shotgun (WGS) entry which is preliminary data.</text>
</comment>
<dbReference type="SUPFAM" id="SSF46977">
    <property type="entry name" value="Succinate dehydrogenase/fumarate reductase flavoprotein C-terminal domain"/>
    <property type="match status" value="1"/>
</dbReference>
<organism evidence="15 16">
    <name type="scientific">Lederbergia graminis</name>
    <dbReference type="NCBI Taxonomy" id="735518"/>
    <lineage>
        <taxon>Bacteria</taxon>
        <taxon>Bacillati</taxon>
        <taxon>Bacillota</taxon>
        <taxon>Bacilli</taxon>
        <taxon>Bacillales</taxon>
        <taxon>Bacillaceae</taxon>
        <taxon>Lederbergia</taxon>
    </lineage>
</organism>
<gene>
    <name evidence="15" type="primary">nadB</name>
    <name evidence="15" type="ORF">ACFPM4_11360</name>
</gene>
<dbReference type="EMBL" id="JBHSMC010000014">
    <property type="protein sequence ID" value="MFC5465347.1"/>
    <property type="molecule type" value="Genomic_DNA"/>
</dbReference>
<comment type="function">
    <text evidence="12">Catalyzes the oxidation of L-aspartate to iminoaspartate.</text>
</comment>
<dbReference type="SUPFAM" id="SSF51905">
    <property type="entry name" value="FAD/NAD(P)-binding domain"/>
    <property type="match status" value="1"/>
</dbReference>
<comment type="pathway">
    <text evidence="2 12">Cofactor biosynthesis; NAD(+) biosynthesis; iminoaspartate from L-aspartate (oxidase route): step 1/1.</text>
</comment>
<dbReference type="PANTHER" id="PTHR42716">
    <property type="entry name" value="L-ASPARTATE OXIDASE"/>
    <property type="match status" value="1"/>
</dbReference>
<evidence type="ECO:0000256" key="5">
    <source>
        <dbReference type="ARBA" id="ARBA00021901"/>
    </source>
</evidence>
<dbReference type="RefSeq" id="WP_382351564.1">
    <property type="nucleotide sequence ID" value="NZ_JBHSMC010000014.1"/>
</dbReference>
<dbReference type="Pfam" id="PF02910">
    <property type="entry name" value="Succ_DH_flav_C"/>
    <property type="match status" value="1"/>
</dbReference>
<evidence type="ECO:0000256" key="1">
    <source>
        <dbReference type="ARBA" id="ARBA00001974"/>
    </source>
</evidence>
<dbReference type="Proteomes" id="UP001596147">
    <property type="component" value="Unassembled WGS sequence"/>
</dbReference>
<feature type="domain" description="Fumarate reductase/succinate dehydrogenase flavoprotein-like C-terminal" evidence="14">
    <location>
        <begin position="413"/>
        <end position="512"/>
    </location>
</feature>
<keyword evidence="6 12" id="KW-0285">Flavoprotein</keyword>
<dbReference type="GO" id="GO:0008734">
    <property type="term" value="F:L-aspartate oxidase activity"/>
    <property type="evidence" value="ECO:0007669"/>
    <property type="project" value="UniProtKB-EC"/>
</dbReference>
<evidence type="ECO:0000256" key="9">
    <source>
        <dbReference type="ARBA" id="ARBA00023002"/>
    </source>
</evidence>